<name>A0AC34QFB6_9BILA</name>
<reference evidence="2" key="1">
    <citation type="submission" date="2022-11" db="UniProtKB">
        <authorList>
            <consortium name="WormBaseParasite"/>
        </authorList>
    </citation>
    <scope>IDENTIFICATION</scope>
</reference>
<protein>
    <submittedName>
        <fullName evidence="2">C2H2-type domain-containing protein</fullName>
    </submittedName>
</protein>
<dbReference type="WBParaSite" id="JU765_v2.g15882.t1">
    <property type="protein sequence ID" value="JU765_v2.g15882.t1"/>
    <property type="gene ID" value="JU765_v2.g15882"/>
</dbReference>
<dbReference type="Proteomes" id="UP000887576">
    <property type="component" value="Unplaced"/>
</dbReference>
<evidence type="ECO:0000313" key="2">
    <source>
        <dbReference type="WBParaSite" id="JU765_v2.g15882.t1"/>
    </source>
</evidence>
<sequence length="176" mass="20813">MPDENDNENDFTEIKPDWSLIDEISIPLLEQGIGTFDILQRTLPTIVLSKFDKIDDEWTESRVSKMFRIAQLQIRYILQSQQTLVKELEKERDKNRKITKTNHSFRKTMMQPQKSTRELFKCEECSKIFLHSFFLADHIQRKHRSSNISNMETDPPLNLTTTKLQPHSFPSASNWK</sequence>
<proteinExistence type="predicted"/>
<evidence type="ECO:0000313" key="1">
    <source>
        <dbReference type="Proteomes" id="UP000887576"/>
    </source>
</evidence>
<accession>A0AC34QFB6</accession>
<organism evidence="1 2">
    <name type="scientific">Panagrolaimus sp. JU765</name>
    <dbReference type="NCBI Taxonomy" id="591449"/>
    <lineage>
        <taxon>Eukaryota</taxon>
        <taxon>Metazoa</taxon>
        <taxon>Ecdysozoa</taxon>
        <taxon>Nematoda</taxon>
        <taxon>Chromadorea</taxon>
        <taxon>Rhabditida</taxon>
        <taxon>Tylenchina</taxon>
        <taxon>Panagrolaimomorpha</taxon>
        <taxon>Panagrolaimoidea</taxon>
        <taxon>Panagrolaimidae</taxon>
        <taxon>Panagrolaimus</taxon>
    </lineage>
</organism>